<proteinExistence type="predicted"/>
<dbReference type="AlphaFoldDB" id="A0A914KME5"/>
<dbReference type="WBParaSite" id="Minc3s00030g01838">
    <property type="protein sequence ID" value="Minc3s00030g01838"/>
    <property type="gene ID" value="Minc3s00030g01838"/>
</dbReference>
<dbReference type="Proteomes" id="UP000887563">
    <property type="component" value="Unplaced"/>
</dbReference>
<evidence type="ECO:0000313" key="1">
    <source>
        <dbReference type="Proteomes" id="UP000887563"/>
    </source>
</evidence>
<accession>A0A914KME5</accession>
<name>A0A914KME5_MELIC</name>
<sequence length="223" mass="25631">MFSCLLHELLVHTHFNRVNAEAYALSLRDQLIDIGYIAAICSNLTFHGNEKQMTKYITQIADELNLIAIHTFNYICNSLANAWPDVYHQIIKEKFKSLEITSSSARVLAMIIDSALKIIGETGEKNFQYQILIAKMGVQEQYYVGLPNYCSHKTGVYGHNVIINRINVNLSDFASIEIPYYLEVGNFKEGNCYSKHVTFKEIRIARWENAETKKFCPETKQYT</sequence>
<protein>
    <submittedName>
        <fullName evidence="2">Uncharacterized protein</fullName>
    </submittedName>
</protein>
<keyword evidence="1" id="KW-1185">Reference proteome</keyword>
<evidence type="ECO:0000313" key="2">
    <source>
        <dbReference type="WBParaSite" id="Minc3s00030g01838"/>
    </source>
</evidence>
<reference evidence="2" key="1">
    <citation type="submission" date="2022-11" db="UniProtKB">
        <authorList>
            <consortium name="WormBaseParasite"/>
        </authorList>
    </citation>
    <scope>IDENTIFICATION</scope>
</reference>
<organism evidence="1 2">
    <name type="scientific">Meloidogyne incognita</name>
    <name type="common">Southern root-knot nematode worm</name>
    <name type="synonym">Oxyuris incognita</name>
    <dbReference type="NCBI Taxonomy" id="6306"/>
    <lineage>
        <taxon>Eukaryota</taxon>
        <taxon>Metazoa</taxon>
        <taxon>Ecdysozoa</taxon>
        <taxon>Nematoda</taxon>
        <taxon>Chromadorea</taxon>
        <taxon>Rhabditida</taxon>
        <taxon>Tylenchina</taxon>
        <taxon>Tylenchomorpha</taxon>
        <taxon>Tylenchoidea</taxon>
        <taxon>Meloidogynidae</taxon>
        <taxon>Meloidogyninae</taxon>
        <taxon>Meloidogyne</taxon>
        <taxon>Meloidogyne incognita group</taxon>
    </lineage>
</organism>